<accession>A0AAQ1P3K4</accession>
<evidence type="ECO:0000313" key="2">
    <source>
        <dbReference type="Proteomes" id="UP000294335"/>
    </source>
</evidence>
<gene>
    <name evidence="1" type="ORF">JV551A3_V1_10245</name>
</gene>
<reference evidence="1 2" key="1">
    <citation type="submission" date="2018-02" db="EMBL/GenBank/DDBJ databases">
        <authorList>
            <person name="Dubost A."/>
        </authorList>
    </citation>
    <scope>NUCLEOTIDE SEQUENCE [LARGE SCALE GENOMIC DNA]</scope>
    <source>
        <strain evidence="2">JV551A3</strain>
    </source>
</reference>
<dbReference type="Proteomes" id="UP000294335">
    <property type="component" value="Unassembled WGS sequence"/>
</dbReference>
<organism evidence="1 2">
    <name type="scientific">Pseudomonas inefficax</name>
    <dbReference type="NCBI Taxonomy" id="2078786"/>
    <lineage>
        <taxon>Bacteria</taxon>
        <taxon>Pseudomonadati</taxon>
        <taxon>Pseudomonadota</taxon>
        <taxon>Gammaproteobacteria</taxon>
        <taxon>Pseudomonadales</taxon>
        <taxon>Pseudomonadaceae</taxon>
        <taxon>Pseudomonas</taxon>
    </lineage>
</organism>
<name>A0AAQ1P3K4_9PSED</name>
<dbReference type="EMBL" id="OPYN01000001">
    <property type="protein sequence ID" value="SPO58430.1"/>
    <property type="molecule type" value="Genomic_DNA"/>
</dbReference>
<comment type="caution">
    <text evidence="1">The sequence shown here is derived from an EMBL/GenBank/DDBJ whole genome shotgun (WGS) entry which is preliminary data.</text>
</comment>
<dbReference type="AlphaFoldDB" id="A0AAQ1P3K4"/>
<protein>
    <submittedName>
        <fullName evidence="1">Uncharacterized protein</fullName>
    </submittedName>
</protein>
<sequence>MGYKLALKTLDELSQVLKSPFPFIMCAQFSTERTVTA</sequence>
<evidence type="ECO:0000313" key="1">
    <source>
        <dbReference type="EMBL" id="SPO58430.1"/>
    </source>
</evidence>
<keyword evidence="2" id="KW-1185">Reference proteome</keyword>
<proteinExistence type="predicted"/>